<dbReference type="Proteomes" id="UP000765509">
    <property type="component" value="Unassembled WGS sequence"/>
</dbReference>
<keyword evidence="2" id="KW-1185">Reference proteome</keyword>
<organism evidence="1 2">
    <name type="scientific">Austropuccinia psidii MF-1</name>
    <dbReference type="NCBI Taxonomy" id="1389203"/>
    <lineage>
        <taxon>Eukaryota</taxon>
        <taxon>Fungi</taxon>
        <taxon>Dikarya</taxon>
        <taxon>Basidiomycota</taxon>
        <taxon>Pucciniomycotina</taxon>
        <taxon>Pucciniomycetes</taxon>
        <taxon>Pucciniales</taxon>
        <taxon>Sphaerophragmiaceae</taxon>
        <taxon>Austropuccinia</taxon>
    </lineage>
</organism>
<name>A0A9Q3D8L3_9BASI</name>
<comment type="caution">
    <text evidence="1">The sequence shown here is derived from an EMBL/GenBank/DDBJ whole genome shotgun (WGS) entry which is preliminary data.</text>
</comment>
<proteinExistence type="predicted"/>
<dbReference type="AlphaFoldDB" id="A0A9Q3D8L3"/>
<evidence type="ECO:0000313" key="1">
    <source>
        <dbReference type="EMBL" id="MBW0496273.1"/>
    </source>
</evidence>
<sequence>MKIQVLWGLNNYSGPPLQLWGGQFLDCPGSSNWAQAIWWKIGPMDPLEPQHIWAQVASNSPHTVGHLIHKKDPKRPEMALNQGASRLARTQNGPEDIFGPFFKGNGDKTPPFRLQNFQSRQEGTQGMKLAKFQWVYVHILIGHHFLSRRDLWNSFWDTTQGHEMKRRY</sequence>
<evidence type="ECO:0000313" key="2">
    <source>
        <dbReference type="Proteomes" id="UP000765509"/>
    </source>
</evidence>
<dbReference type="EMBL" id="AVOT02013527">
    <property type="protein sequence ID" value="MBW0496273.1"/>
    <property type="molecule type" value="Genomic_DNA"/>
</dbReference>
<gene>
    <name evidence="1" type="ORF">O181_035988</name>
</gene>
<protein>
    <submittedName>
        <fullName evidence="1">Uncharacterized protein</fullName>
    </submittedName>
</protein>
<reference evidence="1" key="1">
    <citation type="submission" date="2021-03" db="EMBL/GenBank/DDBJ databases">
        <title>Draft genome sequence of rust myrtle Austropuccinia psidii MF-1, a brazilian biotype.</title>
        <authorList>
            <person name="Quecine M.C."/>
            <person name="Pachon D.M.R."/>
            <person name="Bonatelli M.L."/>
            <person name="Correr F.H."/>
            <person name="Franceschini L.M."/>
            <person name="Leite T.F."/>
            <person name="Margarido G.R.A."/>
            <person name="Almeida C.A."/>
            <person name="Ferrarezi J.A."/>
            <person name="Labate C.A."/>
        </authorList>
    </citation>
    <scope>NUCLEOTIDE SEQUENCE</scope>
    <source>
        <strain evidence="1">MF-1</strain>
    </source>
</reference>
<accession>A0A9Q3D8L3</accession>